<feature type="region of interest" description="Disordered" evidence="1">
    <location>
        <begin position="64"/>
        <end position="106"/>
    </location>
</feature>
<evidence type="ECO:0000313" key="3">
    <source>
        <dbReference type="Proteomes" id="UP000017246"/>
    </source>
</evidence>
<proteinExistence type="predicted"/>
<feature type="region of interest" description="Disordered" evidence="1">
    <location>
        <begin position="1"/>
        <end position="46"/>
    </location>
</feature>
<dbReference type="EMBL" id="LN902847">
    <property type="protein sequence ID" value="CUT99752.1"/>
    <property type="molecule type" value="Genomic_DNA"/>
</dbReference>
<sequence length="266" mass="28012">MSPDRVARRTYTPTDNTTVHPPTAPAGAAAAAADNGQPAATEDADTRIPHVRASSELAVWRQTSTPRLDEASQPAVVATPSTAQHANRQQAAAAASASATNQPANQPRLTCSWVCPRFTLLTSSHQAGESNCIPHTGLQERSGHRKRGLVLYGGDAPISGQPDSRGNNRPYKEKKTLPGTLVDVSEFVCVTAPDGAAPVERTNDRPTPPISICTRGGSTTTHVCGFHAHHADPPTQHRTPRLDHDANTRTQAAVTATNPACDDGPV</sequence>
<dbReference type="Proteomes" id="UP000017246">
    <property type="component" value="Unassembled WGS sequence"/>
</dbReference>
<protein>
    <submittedName>
        <fullName evidence="2">rRNA promoter binding protein</fullName>
    </submittedName>
</protein>
<reference evidence="2" key="1">
    <citation type="journal article" date="2013" name="Nature">
        <title>The genomes of four tapeworm species reveal adaptations to parasitism.</title>
        <authorList>
            <person name="Tsai I.J."/>
            <person name="Zarowiecki M."/>
            <person name="Holroyd N."/>
            <person name="Garciarrubio A."/>
            <person name="Sanchez-Flores A."/>
            <person name="Brooks K.L."/>
            <person name="Tracey A."/>
            <person name="Bobes R.J."/>
            <person name="Fragoso G."/>
            <person name="Sciutto E."/>
            <person name="Aslett M."/>
            <person name="Beasley H."/>
            <person name="Bennett H.M."/>
            <person name="Cai J."/>
            <person name="Camicia F."/>
            <person name="Clark R."/>
            <person name="Cucher M."/>
            <person name="De Silva N."/>
            <person name="Day T.A."/>
            <person name="Deplazes P."/>
            <person name="Estrada K."/>
            <person name="Fernandez C."/>
            <person name="Holland P.W."/>
            <person name="Hou J."/>
            <person name="Hu S."/>
            <person name="Huckvale T."/>
            <person name="Hung S.S."/>
            <person name="Kamenetzky L."/>
            <person name="Keane J.A."/>
            <person name="Kiss F."/>
            <person name="Koziol U."/>
            <person name="Lambert O."/>
            <person name="Liu K."/>
            <person name="Luo X."/>
            <person name="Luo Y."/>
            <person name="Macchiaroli N."/>
            <person name="Nichol S."/>
            <person name="Paps J."/>
            <person name="Parkinson J."/>
            <person name="Pouchkina-Stantcheva N."/>
            <person name="Riddiford N."/>
            <person name="Rosenzvit M."/>
            <person name="Salinas G."/>
            <person name="Wasmuth J.D."/>
            <person name="Zamanian M."/>
            <person name="Zheng Y."/>
            <person name="Cai X."/>
            <person name="Soberon X."/>
            <person name="Olson P.D."/>
            <person name="Laclette J.P."/>
            <person name="Brehm K."/>
            <person name="Berriman M."/>
            <person name="Garciarrubio A."/>
            <person name="Bobes R.J."/>
            <person name="Fragoso G."/>
            <person name="Sanchez-Flores A."/>
            <person name="Estrada K."/>
            <person name="Cevallos M.A."/>
            <person name="Morett E."/>
            <person name="Gonzalez V."/>
            <person name="Portillo T."/>
            <person name="Ochoa-Leyva A."/>
            <person name="Jose M.V."/>
            <person name="Sciutto E."/>
            <person name="Landa A."/>
            <person name="Jimenez L."/>
            <person name="Valdes V."/>
            <person name="Carrero J.C."/>
            <person name="Larralde C."/>
            <person name="Morales-Montor J."/>
            <person name="Limon-Lason J."/>
            <person name="Soberon X."/>
            <person name="Laclette J.P."/>
        </authorList>
    </citation>
    <scope>NUCLEOTIDE SEQUENCE [LARGE SCALE GENOMIC DNA]</scope>
</reference>
<evidence type="ECO:0000313" key="2">
    <source>
        <dbReference type="EMBL" id="CUT99752.1"/>
    </source>
</evidence>
<feature type="compositionally biased region" description="Polar residues" evidence="1">
    <location>
        <begin position="11"/>
        <end position="20"/>
    </location>
</feature>
<feature type="compositionally biased region" description="Low complexity" evidence="1">
    <location>
        <begin position="83"/>
        <end position="106"/>
    </location>
</feature>
<feature type="compositionally biased region" description="Low complexity" evidence="1">
    <location>
        <begin position="25"/>
        <end position="40"/>
    </location>
</feature>
<feature type="region of interest" description="Disordered" evidence="1">
    <location>
        <begin position="150"/>
        <end position="175"/>
    </location>
</feature>
<evidence type="ECO:0000256" key="1">
    <source>
        <dbReference type="SAM" id="MobiDB-lite"/>
    </source>
</evidence>
<dbReference type="AlphaFoldDB" id="A0A0S4MLU7"/>
<reference evidence="2" key="2">
    <citation type="submission" date="2015-11" db="EMBL/GenBank/DDBJ databases">
        <authorList>
            <person name="Zhang Y."/>
            <person name="Guo Z."/>
        </authorList>
    </citation>
    <scope>NUCLEOTIDE SEQUENCE</scope>
</reference>
<name>A0A0S4MLU7_ECHMU</name>
<accession>A0A0S4MLU7</accession>
<organism evidence="2 3">
    <name type="scientific">Echinococcus multilocularis</name>
    <name type="common">Fox tapeworm</name>
    <dbReference type="NCBI Taxonomy" id="6211"/>
    <lineage>
        <taxon>Eukaryota</taxon>
        <taxon>Metazoa</taxon>
        <taxon>Spiralia</taxon>
        <taxon>Lophotrochozoa</taxon>
        <taxon>Platyhelminthes</taxon>
        <taxon>Cestoda</taxon>
        <taxon>Eucestoda</taxon>
        <taxon>Cyclophyllidea</taxon>
        <taxon>Taeniidae</taxon>
        <taxon>Echinococcus</taxon>
    </lineage>
</organism>
<keyword evidence="3" id="KW-1185">Reference proteome</keyword>